<organism evidence="1 2">
    <name type="scientific">Ancylostoma caninum</name>
    <name type="common">Dog hookworm</name>
    <dbReference type="NCBI Taxonomy" id="29170"/>
    <lineage>
        <taxon>Eukaryota</taxon>
        <taxon>Metazoa</taxon>
        <taxon>Ecdysozoa</taxon>
        <taxon>Nematoda</taxon>
        <taxon>Chromadorea</taxon>
        <taxon>Rhabditida</taxon>
        <taxon>Rhabditina</taxon>
        <taxon>Rhabditomorpha</taxon>
        <taxon>Strongyloidea</taxon>
        <taxon>Ancylostomatidae</taxon>
        <taxon>Ancylostomatinae</taxon>
        <taxon>Ancylostoma</taxon>
    </lineage>
</organism>
<gene>
    <name evidence="1" type="ORF">ANCCAN_08050</name>
</gene>
<sequence length="32" mass="3644">MLFVRKAKRKEKLSAAAPCYATAHSRTRYDSS</sequence>
<evidence type="ECO:0000313" key="1">
    <source>
        <dbReference type="EMBL" id="RCN45885.1"/>
    </source>
</evidence>
<dbReference type="EMBL" id="JOJR01000090">
    <property type="protein sequence ID" value="RCN45885.1"/>
    <property type="molecule type" value="Genomic_DNA"/>
</dbReference>
<feature type="non-terminal residue" evidence="1">
    <location>
        <position position="32"/>
    </location>
</feature>
<name>A0A368GSC1_ANCCA</name>
<dbReference type="AlphaFoldDB" id="A0A368GSC1"/>
<keyword evidence="2" id="KW-1185">Reference proteome</keyword>
<reference evidence="1 2" key="1">
    <citation type="submission" date="2014-10" db="EMBL/GenBank/DDBJ databases">
        <title>Draft genome of the hookworm Ancylostoma caninum.</title>
        <authorList>
            <person name="Mitreva M."/>
        </authorList>
    </citation>
    <scope>NUCLEOTIDE SEQUENCE [LARGE SCALE GENOMIC DNA]</scope>
    <source>
        <strain evidence="1 2">Baltimore</strain>
    </source>
</reference>
<accession>A0A368GSC1</accession>
<comment type="caution">
    <text evidence="1">The sequence shown here is derived from an EMBL/GenBank/DDBJ whole genome shotgun (WGS) entry which is preliminary data.</text>
</comment>
<protein>
    <submittedName>
        <fullName evidence="1">Uncharacterized protein</fullName>
    </submittedName>
</protein>
<evidence type="ECO:0000313" key="2">
    <source>
        <dbReference type="Proteomes" id="UP000252519"/>
    </source>
</evidence>
<dbReference type="Proteomes" id="UP000252519">
    <property type="component" value="Unassembled WGS sequence"/>
</dbReference>
<proteinExistence type="predicted"/>